<reference evidence="4" key="1">
    <citation type="journal article" date="2021" name="Genome Biol. Evol.">
        <title>A High-Quality Reference Genome for a Parasitic Bivalve with Doubly Uniparental Inheritance (Bivalvia: Unionida).</title>
        <authorList>
            <person name="Smith C.H."/>
        </authorList>
    </citation>
    <scope>NUCLEOTIDE SEQUENCE</scope>
    <source>
        <strain evidence="4">CHS0354</strain>
    </source>
</reference>
<feature type="compositionally biased region" description="Low complexity" evidence="2">
    <location>
        <begin position="423"/>
        <end position="434"/>
    </location>
</feature>
<accession>A0AAE0SR62</accession>
<organism evidence="4 5">
    <name type="scientific">Potamilus streckersoni</name>
    <dbReference type="NCBI Taxonomy" id="2493646"/>
    <lineage>
        <taxon>Eukaryota</taxon>
        <taxon>Metazoa</taxon>
        <taxon>Spiralia</taxon>
        <taxon>Lophotrochozoa</taxon>
        <taxon>Mollusca</taxon>
        <taxon>Bivalvia</taxon>
        <taxon>Autobranchia</taxon>
        <taxon>Heteroconchia</taxon>
        <taxon>Palaeoheterodonta</taxon>
        <taxon>Unionida</taxon>
        <taxon>Unionoidea</taxon>
        <taxon>Unionidae</taxon>
        <taxon>Ambleminae</taxon>
        <taxon>Lampsilini</taxon>
        <taxon>Potamilus</taxon>
    </lineage>
</organism>
<protein>
    <recommendedName>
        <fullName evidence="3">Mitochondria-eating protein C-terminal domain-containing protein</fullName>
    </recommendedName>
</protein>
<evidence type="ECO:0000256" key="2">
    <source>
        <dbReference type="SAM" id="MobiDB-lite"/>
    </source>
</evidence>
<gene>
    <name evidence="4" type="ORF">CHS0354_000003</name>
</gene>
<evidence type="ECO:0000259" key="3">
    <source>
        <dbReference type="Pfam" id="PF16026"/>
    </source>
</evidence>
<evidence type="ECO:0000313" key="4">
    <source>
        <dbReference type="EMBL" id="KAK3596063.1"/>
    </source>
</evidence>
<dbReference type="EMBL" id="JAEAOA010000007">
    <property type="protein sequence ID" value="KAK3596063.1"/>
    <property type="molecule type" value="Genomic_DNA"/>
</dbReference>
<feature type="coiled-coil region" evidence="1">
    <location>
        <begin position="96"/>
        <end position="144"/>
    </location>
</feature>
<feature type="region of interest" description="Disordered" evidence="2">
    <location>
        <begin position="418"/>
        <end position="457"/>
    </location>
</feature>
<proteinExistence type="predicted"/>
<keyword evidence="5" id="KW-1185">Reference proteome</keyword>
<sequence>MEPNTSSVSQDDGTSNMEEFLQAIRDIQSIDFNKLRAQFPQLNSSKYTSADPSALMPHSVHVFESQRRDTRRVGKEPDEGKRFRDEYFKLFGGKEMKDLKKMLDDMEGNIERLQDEKIQMVEKNKRLEEEKEEKDNAVKKFSQRMEFQMADNKTNIGDFSDQNPLSTLEERYTMLYDNQWLHAVEVLTEKHGQNEETAIQILLNLLTECHNFTTMKANKQMYDLVERISGDPAIPVGDEAKRCLRTARKLVNVTRDGVLFRECENHIHDKMRSTKLYLYETEMKLYVIECFLLCWLLVIQDPPVVLGQKAIKGEDFDHRLYKYYRRSGTLIEFVVLPPLLLSEDGSLLVQGVAQPILRTEKQIAKYTWDEGGQTTHREQRTRTTMKPYRIEHKPVTPKVKADEIGRIRIDKLSHRLTTEHTEASASSFSTSSASQNTYASKSGNAQPVMNPTEDTDTSYQIQAVKASYTDTNYTWNQDQNATSRYEKSGDQIYDGTSGKTRSIHTIKQQDWMSEKSTNPPTSFKKIVTKHSNNQLLGTDLNLYESFVRILTESGEERARTIFHFSFEKYYAIYLADQVNYK</sequence>
<feature type="domain" description="Mitochondria-eating protein C-terminal" evidence="3">
    <location>
        <begin position="167"/>
        <end position="354"/>
    </location>
</feature>
<comment type="caution">
    <text evidence="4">The sequence shown here is derived from an EMBL/GenBank/DDBJ whole genome shotgun (WGS) entry which is preliminary data.</text>
</comment>
<reference evidence="4" key="2">
    <citation type="journal article" date="2021" name="Genome Biol. Evol.">
        <title>Developing a high-quality reference genome for a parasitic bivalve with doubly uniparental inheritance (Bivalvia: Unionida).</title>
        <authorList>
            <person name="Smith C.H."/>
        </authorList>
    </citation>
    <scope>NUCLEOTIDE SEQUENCE</scope>
    <source>
        <strain evidence="4">CHS0354</strain>
        <tissue evidence="4">Mantle</tissue>
    </source>
</reference>
<feature type="compositionally biased region" description="Polar residues" evidence="2">
    <location>
        <begin position="435"/>
        <end position="449"/>
    </location>
</feature>
<dbReference type="InterPro" id="IPR031981">
    <property type="entry name" value="MIEAP_C"/>
</dbReference>
<dbReference type="AlphaFoldDB" id="A0AAE0SR62"/>
<dbReference type="Proteomes" id="UP001195483">
    <property type="component" value="Unassembled WGS sequence"/>
</dbReference>
<keyword evidence="1" id="KW-0175">Coiled coil</keyword>
<name>A0AAE0SR62_9BIVA</name>
<evidence type="ECO:0000313" key="5">
    <source>
        <dbReference type="Proteomes" id="UP001195483"/>
    </source>
</evidence>
<dbReference type="Pfam" id="PF16026">
    <property type="entry name" value="MIEAP"/>
    <property type="match status" value="1"/>
</dbReference>
<evidence type="ECO:0000256" key="1">
    <source>
        <dbReference type="SAM" id="Coils"/>
    </source>
</evidence>
<reference evidence="4" key="3">
    <citation type="submission" date="2023-05" db="EMBL/GenBank/DDBJ databases">
        <authorList>
            <person name="Smith C.H."/>
        </authorList>
    </citation>
    <scope>NUCLEOTIDE SEQUENCE</scope>
    <source>
        <strain evidence="4">CHS0354</strain>
        <tissue evidence="4">Mantle</tissue>
    </source>
</reference>